<gene>
    <name evidence="13" type="ORF">KQI42_14710</name>
</gene>
<dbReference type="Pfam" id="PF01923">
    <property type="entry name" value="Cob_adeno_trans"/>
    <property type="match status" value="1"/>
</dbReference>
<dbReference type="EC" id="2.5.1.17" evidence="3 11"/>
<dbReference type="PANTHER" id="PTHR12213">
    <property type="entry name" value="CORRINOID ADENOSYLTRANSFERASE"/>
    <property type="match status" value="1"/>
</dbReference>
<keyword evidence="14" id="KW-1185">Reference proteome</keyword>
<dbReference type="InterPro" id="IPR029499">
    <property type="entry name" value="PduO-typ"/>
</dbReference>
<organism evidence="13 14">
    <name type="scientific">Tissierella simiarum</name>
    <dbReference type="NCBI Taxonomy" id="2841534"/>
    <lineage>
        <taxon>Bacteria</taxon>
        <taxon>Bacillati</taxon>
        <taxon>Bacillota</taxon>
        <taxon>Tissierellia</taxon>
        <taxon>Tissierellales</taxon>
        <taxon>Tissierellaceae</taxon>
        <taxon>Tissierella</taxon>
    </lineage>
</organism>
<dbReference type="GO" id="GO:0008817">
    <property type="term" value="F:corrinoid adenosyltransferase activity"/>
    <property type="evidence" value="ECO:0007669"/>
    <property type="project" value="UniProtKB-EC"/>
</dbReference>
<name>A0ABS6E922_9FIRM</name>
<evidence type="ECO:0000259" key="12">
    <source>
        <dbReference type="Pfam" id="PF01923"/>
    </source>
</evidence>
<evidence type="ECO:0000256" key="4">
    <source>
        <dbReference type="ARBA" id="ARBA00020963"/>
    </source>
</evidence>
<keyword evidence="11 13" id="KW-0808">Transferase</keyword>
<dbReference type="RefSeq" id="WP_216520978.1">
    <property type="nucleotide sequence ID" value="NZ_JAHLPM010000013.1"/>
</dbReference>
<keyword evidence="5 11" id="KW-0169">Cobalamin biosynthesis</keyword>
<evidence type="ECO:0000256" key="7">
    <source>
        <dbReference type="ARBA" id="ARBA00033334"/>
    </source>
</evidence>
<evidence type="ECO:0000313" key="14">
    <source>
        <dbReference type="Proteomes" id="UP000749471"/>
    </source>
</evidence>
<evidence type="ECO:0000256" key="11">
    <source>
        <dbReference type="RuleBase" id="RU366026"/>
    </source>
</evidence>
<dbReference type="NCBIfam" id="TIGR00636">
    <property type="entry name" value="PduO_Nterm"/>
    <property type="match status" value="1"/>
</dbReference>
<evidence type="ECO:0000256" key="5">
    <source>
        <dbReference type="ARBA" id="ARBA00022573"/>
    </source>
</evidence>
<comment type="catalytic activity">
    <reaction evidence="10 11">
        <text>2 cob(II)alamin + reduced [electron-transfer flavoprotein] + 2 ATP = 2 adenosylcob(III)alamin + 2 triphosphate + oxidized [electron-transfer flavoprotein] + 3 H(+)</text>
        <dbReference type="Rhea" id="RHEA:28671"/>
        <dbReference type="Rhea" id="RHEA-COMP:10685"/>
        <dbReference type="Rhea" id="RHEA-COMP:10686"/>
        <dbReference type="ChEBI" id="CHEBI:15378"/>
        <dbReference type="ChEBI" id="CHEBI:16304"/>
        <dbReference type="ChEBI" id="CHEBI:18036"/>
        <dbReference type="ChEBI" id="CHEBI:18408"/>
        <dbReference type="ChEBI" id="CHEBI:30616"/>
        <dbReference type="ChEBI" id="CHEBI:57692"/>
        <dbReference type="ChEBI" id="CHEBI:58307"/>
        <dbReference type="EC" id="2.5.1.17"/>
    </reaction>
</comment>
<sequence length="176" mass="20160">MGIYTKTGDKGSTSLFDNKRVSKDDIRVESYGTVDELVSFLGLAKNYVEDQEIYDLIQHIQNKLFTVATNLATEDKSKVKYHIVEEDINFLEKRIDEYMGRLNDPKGFIVPGSGKKSAHLHVARTVCRRAERRIITLSNVAEIDPLVIKYVNRLSDAIYALARYLEEKEVRVDFKA</sequence>
<evidence type="ECO:0000256" key="8">
    <source>
        <dbReference type="ARBA" id="ARBA00033354"/>
    </source>
</evidence>
<dbReference type="PANTHER" id="PTHR12213:SF0">
    <property type="entry name" value="CORRINOID ADENOSYLTRANSFERASE MMAB"/>
    <property type="match status" value="1"/>
</dbReference>
<dbReference type="InterPro" id="IPR016030">
    <property type="entry name" value="CblAdoTrfase-like"/>
</dbReference>
<keyword evidence="11" id="KW-0547">Nucleotide-binding</keyword>
<evidence type="ECO:0000256" key="10">
    <source>
        <dbReference type="ARBA" id="ARBA00048692"/>
    </source>
</evidence>
<comment type="catalytic activity">
    <reaction evidence="9 11">
        <text>2 cob(II)yrinate a,c diamide + reduced [electron-transfer flavoprotein] + 2 ATP = 2 adenosylcob(III)yrinate a,c-diamide + 2 triphosphate + oxidized [electron-transfer flavoprotein] + 3 H(+)</text>
        <dbReference type="Rhea" id="RHEA:11528"/>
        <dbReference type="Rhea" id="RHEA-COMP:10685"/>
        <dbReference type="Rhea" id="RHEA-COMP:10686"/>
        <dbReference type="ChEBI" id="CHEBI:15378"/>
        <dbReference type="ChEBI" id="CHEBI:18036"/>
        <dbReference type="ChEBI" id="CHEBI:30616"/>
        <dbReference type="ChEBI" id="CHEBI:57692"/>
        <dbReference type="ChEBI" id="CHEBI:58307"/>
        <dbReference type="ChEBI" id="CHEBI:58503"/>
        <dbReference type="ChEBI" id="CHEBI:58537"/>
        <dbReference type="EC" id="2.5.1.17"/>
    </reaction>
</comment>
<reference evidence="13 14" key="1">
    <citation type="submission" date="2021-06" db="EMBL/GenBank/DDBJ databases">
        <authorList>
            <person name="Sun Q."/>
            <person name="Li D."/>
        </authorList>
    </citation>
    <scope>NUCLEOTIDE SEQUENCE [LARGE SCALE GENOMIC DNA]</scope>
    <source>
        <strain evidence="13 14">MSJ-40</strain>
    </source>
</reference>
<evidence type="ECO:0000313" key="13">
    <source>
        <dbReference type="EMBL" id="MBU5439272.1"/>
    </source>
</evidence>
<evidence type="ECO:0000256" key="6">
    <source>
        <dbReference type="ARBA" id="ARBA00031529"/>
    </source>
</evidence>
<comment type="similarity">
    <text evidence="2 11">Belongs to the Cob(I)alamin adenosyltransferase family.</text>
</comment>
<evidence type="ECO:0000256" key="3">
    <source>
        <dbReference type="ARBA" id="ARBA00012454"/>
    </source>
</evidence>
<proteinExistence type="inferred from homology"/>
<comment type="caution">
    <text evidence="13">The sequence shown here is derived from an EMBL/GenBank/DDBJ whole genome shotgun (WGS) entry which is preliminary data.</text>
</comment>
<evidence type="ECO:0000256" key="1">
    <source>
        <dbReference type="ARBA" id="ARBA00005121"/>
    </source>
</evidence>
<dbReference type="Proteomes" id="UP000749471">
    <property type="component" value="Unassembled WGS sequence"/>
</dbReference>
<evidence type="ECO:0000256" key="9">
    <source>
        <dbReference type="ARBA" id="ARBA00048555"/>
    </source>
</evidence>
<evidence type="ECO:0000256" key="2">
    <source>
        <dbReference type="ARBA" id="ARBA00007487"/>
    </source>
</evidence>
<comment type="pathway">
    <text evidence="1 11">Cofactor biosynthesis; adenosylcobalamin biosynthesis; adenosylcobalamin from cob(II)yrinate a,c-diamide: step 2/7.</text>
</comment>
<dbReference type="EMBL" id="JAHLPM010000013">
    <property type="protein sequence ID" value="MBU5439272.1"/>
    <property type="molecule type" value="Genomic_DNA"/>
</dbReference>
<accession>A0ABS6E922</accession>
<protein>
    <recommendedName>
        <fullName evidence="4 11">Corrinoid adenosyltransferase</fullName>
        <ecNumber evidence="3 11">2.5.1.17</ecNumber>
    </recommendedName>
    <alternativeName>
        <fullName evidence="6 11">Cob(II)alamin adenosyltransferase</fullName>
    </alternativeName>
    <alternativeName>
        <fullName evidence="8 11">Cob(II)yrinic acid a,c-diamide adenosyltransferase</fullName>
    </alternativeName>
    <alternativeName>
        <fullName evidence="7 11">Cobinamide/cobalamin adenosyltransferase</fullName>
    </alternativeName>
</protein>
<feature type="domain" description="Cobalamin adenosyltransferase-like" evidence="12">
    <location>
        <begin position="3"/>
        <end position="165"/>
    </location>
</feature>
<keyword evidence="11" id="KW-0067">ATP-binding</keyword>